<sequence>MKDKFLIIFILLSSILFGETFYKVYHTQKAEIHYNISGDGQVTDTTHINIIGSSSLVFVDWGAKRIYKENFTKTSTGTIVNMQDIQSLTLDDYGVIYNVNFDKKIIEKREDPLIKQDIKDKKDISSKSTENWERVGSSNILGYICQELRYKSTQKCIYKGIVLKEERKLDNVLVIKEATSISFDANITDEYFELPTFKKCQSKGFLSNQTETLNKSRAKIFGKQKKFLPKLLREMQEARVCLENAEDKDEANICLDSVIKIKSKINGIEDNGCEVDYWVERKREEKLDKLDNEILKLKQKMPCIRRSQNIDDLAECMEEEVISN</sequence>
<dbReference type="AlphaFoldDB" id="A0A1W1BD42"/>
<protein>
    <submittedName>
        <fullName evidence="1">Uncharacterized protein</fullName>
    </submittedName>
</protein>
<accession>A0A1W1BD42</accession>
<gene>
    <name evidence="1" type="ORF">MNB_SV-9-216</name>
</gene>
<dbReference type="EMBL" id="FPHG01000009">
    <property type="protein sequence ID" value="SFV51395.1"/>
    <property type="molecule type" value="Genomic_DNA"/>
</dbReference>
<proteinExistence type="predicted"/>
<reference evidence="1" key="1">
    <citation type="submission" date="2016-10" db="EMBL/GenBank/DDBJ databases">
        <authorList>
            <person name="de Groot N.N."/>
        </authorList>
    </citation>
    <scope>NUCLEOTIDE SEQUENCE</scope>
</reference>
<evidence type="ECO:0000313" key="1">
    <source>
        <dbReference type="EMBL" id="SFV51395.1"/>
    </source>
</evidence>
<name>A0A1W1BD42_9ZZZZ</name>
<organism evidence="1">
    <name type="scientific">hydrothermal vent metagenome</name>
    <dbReference type="NCBI Taxonomy" id="652676"/>
    <lineage>
        <taxon>unclassified sequences</taxon>
        <taxon>metagenomes</taxon>
        <taxon>ecological metagenomes</taxon>
    </lineage>
</organism>